<dbReference type="InterPro" id="IPR036554">
    <property type="entry name" value="GHMP_kinase_C_sf"/>
</dbReference>
<keyword evidence="12" id="KW-0456">Lyase</keyword>
<evidence type="ECO:0000256" key="14">
    <source>
        <dbReference type="SAM" id="MobiDB-lite"/>
    </source>
</evidence>
<feature type="domain" description="Mvd1 C-terminal" evidence="15">
    <location>
        <begin position="233"/>
        <end position="439"/>
    </location>
</feature>
<dbReference type="FunFam" id="3.30.70.890:FF:000005">
    <property type="entry name" value="Diphosphomevalonate decarboxylase"/>
    <property type="match status" value="1"/>
</dbReference>
<dbReference type="InterPro" id="IPR020568">
    <property type="entry name" value="Ribosomal_Su5_D2-typ_SF"/>
</dbReference>
<comment type="similarity">
    <text evidence="2">Belongs to the diphosphomevalonate decarboxylase family.</text>
</comment>
<dbReference type="Gene3D" id="3.30.70.890">
    <property type="entry name" value="GHMP kinase, C-terminal domain"/>
    <property type="match status" value="1"/>
</dbReference>
<keyword evidence="6" id="KW-0067">ATP-binding</keyword>
<organism evidence="17 18">
    <name type="scientific">Physocladia obscura</name>
    <dbReference type="NCBI Taxonomy" id="109957"/>
    <lineage>
        <taxon>Eukaryota</taxon>
        <taxon>Fungi</taxon>
        <taxon>Fungi incertae sedis</taxon>
        <taxon>Chytridiomycota</taxon>
        <taxon>Chytridiomycota incertae sedis</taxon>
        <taxon>Chytridiomycetes</taxon>
        <taxon>Chytridiales</taxon>
        <taxon>Chytriomycetaceae</taxon>
        <taxon>Physocladia</taxon>
    </lineage>
</organism>
<dbReference type="EC" id="4.1.1.33" evidence="3"/>
<sequence length="458" mass="49571">MAKGKGNKNKGAESKKKKQAAASPVEAGSNKRARETDGAVTHEATATAPVNIAVIKYWGKRNEALMLPTNSSLSLTLDQDQLQSRTSVRVRAERGDAVRLWLNGREEKLSARMLNLVAAMRRLRREKEEEAKGAEELASRVLHVASVNNFPTAAGLASSASGLACLAVALDAALGLDLPRAQLSALARLGSGSACRSLFGGFVAWDAGVNNATGADSVARQVAPETHWPAMCALVLVASADQKEMPSSRGMQATVDTSPLLLHRAAHVVPERMRAIERAIRDTDFDAFAELTMRDSNQFHAVCLDTFPPIFYLNSVSQAVIALVTRYNELKHAKDSSRRFTAAYTFDAGPNAVLYLLKEDVPEVLRLVNAFFPHPSFANDNDRDEYYGQAKKFLDDSLSSADTAALEKELVEAGIRKFPQSGGIKRIIYSDIGDGPRILGRGPDSRNVSLLNDDGLPK</sequence>
<keyword evidence="7" id="KW-0752">Steroid biosynthesis</keyword>
<evidence type="ECO:0000256" key="1">
    <source>
        <dbReference type="ARBA" id="ARBA00005055"/>
    </source>
</evidence>
<comment type="caution">
    <text evidence="17">The sequence shown here is derived from an EMBL/GenBank/DDBJ whole genome shotgun (WGS) entry which is preliminary data.</text>
</comment>
<feature type="coiled-coil region" evidence="13">
    <location>
        <begin position="106"/>
        <end position="140"/>
    </location>
</feature>
<dbReference type="FunFam" id="3.30.230.10:FF:000018">
    <property type="entry name" value="Diphosphomevalonate decarboxylase"/>
    <property type="match status" value="1"/>
</dbReference>
<dbReference type="GO" id="GO:0005524">
    <property type="term" value="F:ATP binding"/>
    <property type="evidence" value="ECO:0007669"/>
    <property type="project" value="UniProtKB-KW"/>
</dbReference>
<dbReference type="GO" id="GO:0016126">
    <property type="term" value="P:sterol biosynthetic process"/>
    <property type="evidence" value="ECO:0007669"/>
    <property type="project" value="UniProtKB-KW"/>
</dbReference>
<keyword evidence="8" id="KW-0756">Sterol biosynthesis</keyword>
<name>A0AAD5T0I3_9FUNG</name>
<keyword evidence="11" id="KW-0753">Steroid metabolism</keyword>
<keyword evidence="13" id="KW-0175">Coiled coil</keyword>
<evidence type="ECO:0000256" key="4">
    <source>
        <dbReference type="ARBA" id="ARBA00022516"/>
    </source>
</evidence>
<dbReference type="SUPFAM" id="SSF54211">
    <property type="entry name" value="Ribosomal protein S5 domain 2-like"/>
    <property type="match status" value="1"/>
</dbReference>
<keyword evidence="10" id="KW-1207">Sterol metabolism</keyword>
<reference evidence="17" key="1">
    <citation type="submission" date="2020-05" db="EMBL/GenBank/DDBJ databases">
        <title>Phylogenomic resolution of chytrid fungi.</title>
        <authorList>
            <person name="Stajich J.E."/>
            <person name="Amses K."/>
            <person name="Simmons R."/>
            <person name="Seto K."/>
            <person name="Myers J."/>
            <person name="Bonds A."/>
            <person name="Quandt C.A."/>
            <person name="Barry K."/>
            <person name="Liu P."/>
            <person name="Grigoriev I."/>
            <person name="Longcore J.E."/>
            <person name="James T.Y."/>
        </authorList>
    </citation>
    <scope>NUCLEOTIDE SEQUENCE</scope>
    <source>
        <strain evidence="17">JEL0513</strain>
    </source>
</reference>
<keyword evidence="18" id="KW-1185">Reference proteome</keyword>
<dbReference type="EMBL" id="JADGJH010000806">
    <property type="protein sequence ID" value="KAJ3122458.1"/>
    <property type="molecule type" value="Genomic_DNA"/>
</dbReference>
<dbReference type="InterPro" id="IPR005935">
    <property type="entry name" value="Mev_decarb"/>
</dbReference>
<evidence type="ECO:0000313" key="17">
    <source>
        <dbReference type="EMBL" id="KAJ3122458.1"/>
    </source>
</evidence>
<evidence type="ECO:0000256" key="5">
    <source>
        <dbReference type="ARBA" id="ARBA00022741"/>
    </source>
</evidence>
<dbReference type="GO" id="GO:0005829">
    <property type="term" value="C:cytosol"/>
    <property type="evidence" value="ECO:0007669"/>
    <property type="project" value="InterPro"/>
</dbReference>
<dbReference type="InterPro" id="IPR029765">
    <property type="entry name" value="Mev_diP_decarb"/>
</dbReference>
<dbReference type="InterPro" id="IPR041431">
    <property type="entry name" value="Mvd1_C"/>
</dbReference>
<keyword evidence="9" id="KW-0443">Lipid metabolism</keyword>
<dbReference type="Gene3D" id="3.30.230.10">
    <property type="match status" value="1"/>
</dbReference>
<evidence type="ECO:0000256" key="2">
    <source>
        <dbReference type="ARBA" id="ARBA00008831"/>
    </source>
</evidence>
<gene>
    <name evidence="17" type="primary">MVD1</name>
    <name evidence="17" type="ORF">HK100_011985</name>
</gene>
<evidence type="ECO:0000259" key="15">
    <source>
        <dbReference type="Pfam" id="PF18376"/>
    </source>
</evidence>
<dbReference type="InterPro" id="IPR014721">
    <property type="entry name" value="Ribsml_uS5_D2-typ_fold_subgr"/>
</dbReference>
<proteinExistence type="inferred from homology"/>
<dbReference type="AlphaFoldDB" id="A0AAD5T0I3"/>
<dbReference type="NCBIfam" id="TIGR01240">
    <property type="entry name" value="mevDPdecarb"/>
    <property type="match status" value="1"/>
</dbReference>
<dbReference type="PANTHER" id="PTHR10977">
    <property type="entry name" value="DIPHOSPHOMEVALONATE DECARBOXYLASE"/>
    <property type="match status" value="1"/>
</dbReference>
<dbReference type="Proteomes" id="UP001211907">
    <property type="component" value="Unassembled WGS sequence"/>
</dbReference>
<evidence type="ECO:0000256" key="12">
    <source>
        <dbReference type="ARBA" id="ARBA00023239"/>
    </source>
</evidence>
<evidence type="ECO:0000256" key="7">
    <source>
        <dbReference type="ARBA" id="ARBA00022955"/>
    </source>
</evidence>
<evidence type="ECO:0000256" key="8">
    <source>
        <dbReference type="ARBA" id="ARBA00023011"/>
    </source>
</evidence>
<accession>A0AAD5T0I3</accession>
<evidence type="ECO:0000256" key="11">
    <source>
        <dbReference type="ARBA" id="ARBA00023221"/>
    </source>
</evidence>
<evidence type="ECO:0000256" key="6">
    <source>
        <dbReference type="ARBA" id="ARBA00022840"/>
    </source>
</evidence>
<dbReference type="SUPFAM" id="SSF55060">
    <property type="entry name" value="GHMP Kinase, C-terminal domain"/>
    <property type="match status" value="1"/>
</dbReference>
<keyword evidence="5" id="KW-0547">Nucleotide-binding</keyword>
<dbReference type="PANTHER" id="PTHR10977:SF3">
    <property type="entry name" value="DIPHOSPHOMEVALONATE DECARBOXYLASE"/>
    <property type="match status" value="1"/>
</dbReference>
<evidence type="ECO:0000256" key="3">
    <source>
        <dbReference type="ARBA" id="ARBA00012296"/>
    </source>
</evidence>
<evidence type="ECO:0000256" key="10">
    <source>
        <dbReference type="ARBA" id="ARBA00023166"/>
    </source>
</evidence>
<dbReference type="Pfam" id="PF18376">
    <property type="entry name" value="MDD_C"/>
    <property type="match status" value="1"/>
</dbReference>
<evidence type="ECO:0000256" key="13">
    <source>
        <dbReference type="SAM" id="Coils"/>
    </source>
</evidence>
<dbReference type="GO" id="GO:0004163">
    <property type="term" value="F:diphosphomevalonate decarboxylase activity"/>
    <property type="evidence" value="ECO:0007669"/>
    <property type="project" value="UniProtKB-EC"/>
</dbReference>
<keyword evidence="4" id="KW-0444">Lipid biosynthesis</keyword>
<protein>
    <recommendedName>
        <fullName evidence="3">diphosphomevalonate decarboxylase</fullName>
        <ecNumber evidence="3">4.1.1.33</ecNumber>
    </recommendedName>
</protein>
<dbReference type="Pfam" id="PF22700">
    <property type="entry name" value="MVD-like_N"/>
    <property type="match status" value="1"/>
</dbReference>
<feature type="region of interest" description="Disordered" evidence="14">
    <location>
        <begin position="1"/>
        <end position="42"/>
    </location>
</feature>
<comment type="pathway">
    <text evidence="1">Isoprenoid biosynthesis; isopentenyl diphosphate biosynthesis via mevalonate pathway; isopentenyl diphosphate from (R)-mevalonate: step 3/3.</text>
</comment>
<evidence type="ECO:0000259" key="16">
    <source>
        <dbReference type="Pfam" id="PF22700"/>
    </source>
</evidence>
<dbReference type="InterPro" id="IPR053859">
    <property type="entry name" value="MVD-like_N"/>
</dbReference>
<feature type="domain" description="Diphosphomevalonate decarboxylase-like N-terminal" evidence="16">
    <location>
        <begin position="48"/>
        <end position="219"/>
    </location>
</feature>
<evidence type="ECO:0000313" key="18">
    <source>
        <dbReference type="Proteomes" id="UP001211907"/>
    </source>
</evidence>
<dbReference type="PIRSF" id="PIRSF015950">
    <property type="entry name" value="Mev_P_decrbx"/>
    <property type="match status" value="1"/>
</dbReference>
<dbReference type="GO" id="GO:0019287">
    <property type="term" value="P:isopentenyl diphosphate biosynthetic process, mevalonate pathway"/>
    <property type="evidence" value="ECO:0007669"/>
    <property type="project" value="InterPro"/>
</dbReference>
<evidence type="ECO:0000256" key="9">
    <source>
        <dbReference type="ARBA" id="ARBA00023098"/>
    </source>
</evidence>